<feature type="domain" description="Solute-binding protein family 5" evidence="2">
    <location>
        <begin position="73"/>
        <end position="424"/>
    </location>
</feature>
<dbReference type="PROSITE" id="PS51257">
    <property type="entry name" value="PROKAR_LIPOPROTEIN"/>
    <property type="match status" value="1"/>
</dbReference>
<keyword evidence="1" id="KW-0732">Signal</keyword>
<dbReference type="GO" id="GO:0043190">
    <property type="term" value="C:ATP-binding cassette (ABC) transporter complex"/>
    <property type="evidence" value="ECO:0007669"/>
    <property type="project" value="InterPro"/>
</dbReference>
<gene>
    <name evidence="3" type="ORF">SAMN04488502_1011012</name>
</gene>
<dbReference type="InterPro" id="IPR000914">
    <property type="entry name" value="SBP_5_dom"/>
</dbReference>
<dbReference type="PANTHER" id="PTHR30290:SF81">
    <property type="entry name" value="OLIGOPEPTIDE-BINDING PROTEIN OPPA"/>
    <property type="match status" value="1"/>
</dbReference>
<sequence length="509" mass="56022">MQKLFVLMSIWLIVLISGCGSNEAGTAANPQQLIVGDRSVALSLDPTGSTDSNYLVKIGAGEMLFKVDANGVVQPWLATGVEQIDATHWKIKLRDGVKFWSGKDVDADAVVASLERSRKLDTKAQSYLNGMNISKVDADTVGIATAIANMTVPLNLSNFQLIIHNAEKSYKSAEATDFTGMYRIQEYIPNQKMVLTINENYWGTKPVIPRVVYEQITDDQARTLAALSGRYHIMLNIPTASIKQFEDNKTVSLVSQPTDSAQTIYLNLRQPQLQDRRVRQALSWGLDRDKLILFGAEGHSSPITTWIGASPQYSDARNLYYDKYDLAKAGALLDEAGWLSASDGFRYKEGQPLTVRLMTWGTEKLLGEAIQAQWTALGIKAEVAHGSYNQIMTARDTGDWDASIEAWSTFGNAAALLNAQYAPGASGNYGGFNDEKTIALLEQLSKTSNKEEHHALVLQLSKHVAEQSPAIYLFPRPGVTAISRSLQGFAPHFRQIENVVTADLRITES</sequence>
<evidence type="ECO:0000313" key="3">
    <source>
        <dbReference type="EMBL" id="SDL85808.1"/>
    </source>
</evidence>
<dbReference type="AlphaFoldDB" id="A0A1G9NGY4"/>
<reference evidence="3 4" key="1">
    <citation type="submission" date="2016-10" db="EMBL/GenBank/DDBJ databases">
        <authorList>
            <person name="de Groot N.N."/>
        </authorList>
    </citation>
    <scope>NUCLEOTIDE SEQUENCE [LARGE SCALE GENOMIC DNA]</scope>
    <source>
        <strain evidence="3 4">DSM 1736</strain>
    </source>
</reference>
<accession>A0A1G9NGY4</accession>
<dbReference type="RefSeq" id="WP_092069087.1">
    <property type="nucleotide sequence ID" value="NZ_FNHB01000001.1"/>
</dbReference>
<dbReference type="Gene3D" id="3.10.105.10">
    <property type="entry name" value="Dipeptide-binding Protein, Domain 3"/>
    <property type="match status" value="1"/>
</dbReference>
<dbReference type="Gene3D" id="3.40.190.10">
    <property type="entry name" value="Periplasmic binding protein-like II"/>
    <property type="match status" value="1"/>
</dbReference>
<evidence type="ECO:0000256" key="1">
    <source>
        <dbReference type="SAM" id="SignalP"/>
    </source>
</evidence>
<dbReference type="STRING" id="146817.SAMN04488502_1011012"/>
<name>A0A1G9NGY4_9FIRM</name>
<dbReference type="SUPFAM" id="SSF53850">
    <property type="entry name" value="Periplasmic binding protein-like II"/>
    <property type="match status" value="1"/>
</dbReference>
<evidence type="ECO:0000313" key="4">
    <source>
        <dbReference type="Proteomes" id="UP000214880"/>
    </source>
</evidence>
<dbReference type="OrthoDB" id="9772924at2"/>
<dbReference type="PANTHER" id="PTHR30290">
    <property type="entry name" value="PERIPLASMIC BINDING COMPONENT OF ABC TRANSPORTER"/>
    <property type="match status" value="1"/>
</dbReference>
<dbReference type="PIRSF" id="PIRSF002741">
    <property type="entry name" value="MppA"/>
    <property type="match status" value="1"/>
</dbReference>
<dbReference type="Proteomes" id="UP000214880">
    <property type="component" value="Unassembled WGS sequence"/>
</dbReference>
<dbReference type="GO" id="GO:1904680">
    <property type="term" value="F:peptide transmembrane transporter activity"/>
    <property type="evidence" value="ECO:0007669"/>
    <property type="project" value="TreeGrafter"/>
</dbReference>
<dbReference type="GO" id="GO:0042597">
    <property type="term" value="C:periplasmic space"/>
    <property type="evidence" value="ECO:0007669"/>
    <property type="project" value="UniProtKB-ARBA"/>
</dbReference>
<keyword evidence="4" id="KW-1185">Reference proteome</keyword>
<protein>
    <submittedName>
        <fullName evidence="3">Peptide/nickel transport system substrate-binding protein</fullName>
    </submittedName>
</protein>
<dbReference type="InterPro" id="IPR039424">
    <property type="entry name" value="SBP_5"/>
</dbReference>
<dbReference type="Pfam" id="PF00496">
    <property type="entry name" value="SBP_bac_5"/>
    <property type="match status" value="1"/>
</dbReference>
<dbReference type="GO" id="GO:0015833">
    <property type="term" value="P:peptide transport"/>
    <property type="evidence" value="ECO:0007669"/>
    <property type="project" value="TreeGrafter"/>
</dbReference>
<feature type="chain" id="PRO_5011467014" evidence="1">
    <location>
        <begin position="25"/>
        <end position="509"/>
    </location>
</feature>
<evidence type="ECO:0000259" key="2">
    <source>
        <dbReference type="Pfam" id="PF00496"/>
    </source>
</evidence>
<proteinExistence type="predicted"/>
<dbReference type="InterPro" id="IPR030678">
    <property type="entry name" value="Peptide/Ni-bd"/>
</dbReference>
<organism evidence="3 4">
    <name type="scientific">Dendrosporobacter quercicolus</name>
    <dbReference type="NCBI Taxonomy" id="146817"/>
    <lineage>
        <taxon>Bacteria</taxon>
        <taxon>Bacillati</taxon>
        <taxon>Bacillota</taxon>
        <taxon>Negativicutes</taxon>
        <taxon>Selenomonadales</taxon>
        <taxon>Sporomusaceae</taxon>
        <taxon>Dendrosporobacter</taxon>
    </lineage>
</organism>
<feature type="signal peptide" evidence="1">
    <location>
        <begin position="1"/>
        <end position="24"/>
    </location>
</feature>
<dbReference type="EMBL" id="FNHB01000001">
    <property type="protein sequence ID" value="SDL85808.1"/>
    <property type="molecule type" value="Genomic_DNA"/>
</dbReference>